<evidence type="ECO:0000313" key="3">
    <source>
        <dbReference type="EMBL" id="CAB3260527.1"/>
    </source>
</evidence>
<dbReference type="InterPro" id="IPR011074">
    <property type="entry name" value="CRAL/TRIO_N_dom"/>
</dbReference>
<protein>
    <recommendedName>
        <fullName evidence="1">CRAL-TRIO domain-containing protein</fullName>
    </recommendedName>
</protein>
<dbReference type="SUPFAM" id="SSF46938">
    <property type="entry name" value="CRAL/TRIO N-terminal domain"/>
    <property type="match status" value="1"/>
</dbReference>
<dbReference type="Gene3D" id="1.10.8.20">
    <property type="entry name" value="N-terminal domain of phosphatidylinositol transfer protein sec14p"/>
    <property type="match status" value="1"/>
</dbReference>
<dbReference type="SUPFAM" id="SSF52087">
    <property type="entry name" value="CRAL/TRIO domain"/>
    <property type="match status" value="1"/>
</dbReference>
<evidence type="ECO:0000313" key="5">
    <source>
        <dbReference type="Proteomes" id="UP000494256"/>
    </source>
</evidence>
<reference evidence="4 5" key="1">
    <citation type="submission" date="2020-04" db="EMBL/GenBank/DDBJ databases">
        <authorList>
            <person name="Wallbank WR R."/>
            <person name="Pardo Diaz C."/>
            <person name="Kozak K."/>
            <person name="Martin S."/>
            <person name="Jiggins C."/>
            <person name="Moest M."/>
            <person name="Warren A I."/>
            <person name="Byers J.R.P. K."/>
            <person name="Montejo-Kovacevich G."/>
            <person name="Yen C E."/>
        </authorList>
    </citation>
    <scope>NUCLEOTIDE SEQUENCE [LARGE SCALE GENOMIC DNA]</scope>
</reference>
<proteinExistence type="predicted"/>
<keyword evidence="4" id="KW-1185">Reference proteome</keyword>
<dbReference type="Proteomes" id="UP000494256">
    <property type="component" value="Unassembled WGS sequence"/>
</dbReference>
<dbReference type="OrthoDB" id="440711at2759"/>
<dbReference type="PANTHER" id="PTHR10174">
    <property type="entry name" value="ALPHA-TOCOPHEROL TRANSFER PROTEIN-RELATED"/>
    <property type="match status" value="1"/>
</dbReference>
<dbReference type="PROSITE" id="PS50191">
    <property type="entry name" value="CRAL_TRIO"/>
    <property type="match status" value="1"/>
</dbReference>
<dbReference type="GO" id="GO:1902936">
    <property type="term" value="F:phosphatidylinositol bisphosphate binding"/>
    <property type="evidence" value="ECO:0007669"/>
    <property type="project" value="TreeGrafter"/>
</dbReference>
<evidence type="ECO:0000259" key="1">
    <source>
        <dbReference type="PROSITE" id="PS50191"/>
    </source>
</evidence>
<evidence type="ECO:0000313" key="2">
    <source>
        <dbReference type="EMBL" id="CAB3244906.1"/>
    </source>
</evidence>
<dbReference type="EMBL" id="CADEBC010000522">
    <property type="protein sequence ID" value="CAB3244906.1"/>
    <property type="molecule type" value="Genomic_DNA"/>
</dbReference>
<dbReference type="Proteomes" id="UP000494106">
    <property type="component" value="Unassembled WGS sequence"/>
</dbReference>
<accession>A0A8S1BTW8</accession>
<comment type="caution">
    <text evidence="3">The sequence shown here is derived from an EMBL/GenBank/DDBJ whole genome shotgun (WGS) entry which is preliminary data.</text>
</comment>
<dbReference type="InterPro" id="IPR036865">
    <property type="entry name" value="CRAL-TRIO_dom_sf"/>
</dbReference>
<gene>
    <name evidence="2" type="ORF">APLA_LOCUS10210</name>
    <name evidence="3" type="ORF">APLA_LOCUS17023</name>
</gene>
<evidence type="ECO:0000313" key="4">
    <source>
        <dbReference type="Proteomes" id="UP000494106"/>
    </source>
</evidence>
<dbReference type="GO" id="GO:0016020">
    <property type="term" value="C:membrane"/>
    <property type="evidence" value="ECO:0007669"/>
    <property type="project" value="TreeGrafter"/>
</dbReference>
<dbReference type="EMBL" id="CADEBD010000857">
    <property type="protein sequence ID" value="CAB3260527.1"/>
    <property type="molecule type" value="Genomic_DNA"/>
</dbReference>
<name>A0A8S1BTW8_ARCPL</name>
<organism evidence="3 5">
    <name type="scientific">Arctia plantaginis</name>
    <name type="common">Wood tiger moth</name>
    <name type="synonym">Phalaena plantaginis</name>
    <dbReference type="NCBI Taxonomy" id="874455"/>
    <lineage>
        <taxon>Eukaryota</taxon>
        <taxon>Metazoa</taxon>
        <taxon>Ecdysozoa</taxon>
        <taxon>Arthropoda</taxon>
        <taxon>Hexapoda</taxon>
        <taxon>Insecta</taxon>
        <taxon>Pterygota</taxon>
        <taxon>Neoptera</taxon>
        <taxon>Endopterygota</taxon>
        <taxon>Lepidoptera</taxon>
        <taxon>Glossata</taxon>
        <taxon>Ditrysia</taxon>
        <taxon>Noctuoidea</taxon>
        <taxon>Erebidae</taxon>
        <taxon>Arctiinae</taxon>
        <taxon>Arctia</taxon>
    </lineage>
</organism>
<dbReference type="Pfam" id="PF00650">
    <property type="entry name" value="CRAL_TRIO"/>
    <property type="match status" value="1"/>
</dbReference>
<dbReference type="CDD" id="cd00170">
    <property type="entry name" value="SEC14"/>
    <property type="match status" value="1"/>
</dbReference>
<dbReference type="SMART" id="SM01100">
    <property type="entry name" value="CRAL_TRIO_N"/>
    <property type="match status" value="1"/>
</dbReference>
<feature type="domain" description="CRAL-TRIO" evidence="1">
    <location>
        <begin position="147"/>
        <end position="298"/>
    </location>
</feature>
<dbReference type="PRINTS" id="PR00180">
    <property type="entry name" value="CRETINALDHBP"/>
</dbReference>
<dbReference type="Gene3D" id="3.40.525.10">
    <property type="entry name" value="CRAL-TRIO lipid binding domain"/>
    <property type="match status" value="1"/>
</dbReference>
<dbReference type="InterPro" id="IPR036273">
    <property type="entry name" value="CRAL/TRIO_N_dom_sf"/>
</dbReference>
<dbReference type="SMART" id="SM00516">
    <property type="entry name" value="SEC14"/>
    <property type="match status" value="1"/>
</dbReference>
<dbReference type="AlphaFoldDB" id="A0A8S1BTW8"/>
<dbReference type="PANTHER" id="PTHR10174:SF234">
    <property type="entry name" value="SD01558P"/>
    <property type="match status" value="1"/>
</dbReference>
<dbReference type="InterPro" id="IPR001251">
    <property type="entry name" value="CRAL-TRIO_dom"/>
</dbReference>
<sequence length="326" mass="37875">MSVFNYFKANNNVQIKGKSAVKCDYKLKEPHGDIEAWTFQDIAFKAELDRHDDPELEKEAFILCAEEPAARARNIAELRDLIYERGECQPPRTDDAFLLRFLRARRSIPARAHRLLVRYCNFRDQNPHLWRDVDWFGLTRLGNLIEGVLFDRPDVGRLIICRLGLWDPDEFSIDDLLRGCLLMLEVGILQPKLQVLGGNVLLDCHGLTLKHIRQFSPAVALQIINIMGFAFPTHQRGVHVINCSRVFETLFHFFKRLAPVDELWKKVHFHGNDLNSLYRLIDPECLPKRYGGQRVEVSLAQWLTKIKKYKNKDFDNDMRSLGYAAD</sequence>